<accession>A0A5Q5BTG9</accession>
<evidence type="ECO:0000313" key="1">
    <source>
        <dbReference type="EMBL" id="ABG11737.1"/>
    </source>
</evidence>
<dbReference type="EMBL" id="CP000385">
    <property type="protein sequence ID" value="ABG11737.1"/>
    <property type="molecule type" value="Genomic_DNA"/>
</dbReference>
<reference evidence="1" key="1">
    <citation type="submission" date="2006-06" db="EMBL/GenBank/DDBJ databases">
        <title>Complete sequence of plasmid of Mycobacterium sp. MCS.</title>
        <authorList>
            <consortium name="US DOE Joint Genome Institute"/>
            <person name="Copeland A."/>
            <person name="Lucas S."/>
            <person name="Lapidus A."/>
            <person name="Barry K."/>
            <person name="Detter J.C."/>
            <person name="Glavina del Rio T."/>
            <person name="Hammon N."/>
            <person name="Israni S."/>
            <person name="Dalin E."/>
            <person name="Tice H."/>
            <person name="Pitluck S."/>
            <person name="Martinez M."/>
            <person name="Schmutz J."/>
            <person name="Larimer F."/>
            <person name="Land M."/>
            <person name="Hauser L."/>
            <person name="Kyrpides N."/>
            <person name="Kim E."/>
            <person name="Miller C.D."/>
            <person name="Hughes J.E."/>
            <person name="Anderson A.J."/>
            <person name="Sims R.C."/>
            <person name="Richardson P."/>
        </authorList>
    </citation>
    <scope>NUCLEOTIDE SEQUENCE [LARGE SCALE GENOMIC DNA]</scope>
    <source>
        <strain evidence="1">MCS</strain>
        <plasmid evidence="1">Plasmid1</plasmid>
    </source>
</reference>
<protein>
    <submittedName>
        <fullName evidence="1">Uncharacterized protein</fullName>
    </submittedName>
</protein>
<geneLocation type="plasmid" evidence="1">
    <name>Plasmid1</name>
</geneLocation>
<name>A0A5Q5BTG9_MYCSS</name>
<gene>
    <name evidence="1" type="ordered locus">Mmcs_5639</name>
</gene>
<organism evidence="1">
    <name type="scientific">Mycobacterium sp. (strain MCS)</name>
    <dbReference type="NCBI Taxonomy" id="164756"/>
    <lineage>
        <taxon>Bacteria</taxon>
        <taxon>Bacillati</taxon>
        <taxon>Actinomycetota</taxon>
        <taxon>Actinomycetes</taxon>
        <taxon>Mycobacteriales</taxon>
        <taxon>Mycobacteriaceae</taxon>
        <taxon>Mycobacterium</taxon>
    </lineage>
</organism>
<proteinExistence type="predicted"/>
<dbReference type="AlphaFoldDB" id="A0A5Q5BTG9"/>
<dbReference type="KEGG" id="mmc:Mmcs_5639"/>
<sequence length="83" mass="9427">MSEQPSGYVSVEDMCWPDPTDPRELAHRLRYSPGGLGRRDELVLASIVEAYSSLVCMDSRTRQRRVMQLREAADVFGRVGGRR</sequence>
<keyword evidence="1" id="KW-0614">Plasmid</keyword>